<dbReference type="OrthoDB" id="9809075at2"/>
<feature type="domain" description="NusG-like N-terminal" evidence="9">
    <location>
        <begin position="114"/>
        <end position="222"/>
    </location>
</feature>
<dbReference type="CDD" id="cd09891">
    <property type="entry name" value="NGN_Bact_1"/>
    <property type="match status" value="1"/>
</dbReference>
<dbReference type="InterPro" id="IPR001062">
    <property type="entry name" value="Transcrpt_antiterm_NusG"/>
</dbReference>
<gene>
    <name evidence="5" type="primary">nusG</name>
    <name evidence="10" type="ORF">Uis4E_0508</name>
</gene>
<keyword evidence="1 5" id="KW-0806">Transcription termination</keyword>
<evidence type="ECO:0000256" key="4">
    <source>
        <dbReference type="ARBA" id="ARBA00023163"/>
    </source>
</evidence>
<organism evidence="10 11">
    <name type="scientific">Bifidobacterium parmae</name>
    <dbReference type="NCBI Taxonomy" id="361854"/>
    <lineage>
        <taxon>Bacteria</taxon>
        <taxon>Bacillati</taxon>
        <taxon>Actinomycetota</taxon>
        <taxon>Actinomycetes</taxon>
        <taxon>Bifidobacteriales</taxon>
        <taxon>Bifidobacteriaceae</taxon>
        <taxon>Bifidobacterium</taxon>
    </lineage>
</organism>
<evidence type="ECO:0000313" key="10">
    <source>
        <dbReference type="EMBL" id="PLS29312.1"/>
    </source>
</evidence>
<dbReference type="InterPro" id="IPR043425">
    <property type="entry name" value="NusG-like"/>
</dbReference>
<dbReference type="RefSeq" id="WP_101621731.1">
    <property type="nucleotide sequence ID" value="NZ_NMWT01000005.1"/>
</dbReference>
<dbReference type="InterPro" id="IPR008991">
    <property type="entry name" value="Translation_prot_SH3-like_sf"/>
</dbReference>
<dbReference type="InterPro" id="IPR006645">
    <property type="entry name" value="NGN-like_dom"/>
</dbReference>
<dbReference type="Gene3D" id="2.30.30.30">
    <property type="match status" value="1"/>
</dbReference>
<dbReference type="PANTHER" id="PTHR30265">
    <property type="entry name" value="RHO-INTERACTING TRANSCRIPTION TERMINATION FACTOR NUSG"/>
    <property type="match status" value="1"/>
</dbReference>
<evidence type="ECO:0000256" key="2">
    <source>
        <dbReference type="ARBA" id="ARBA00022814"/>
    </source>
</evidence>
<dbReference type="PROSITE" id="PS01014">
    <property type="entry name" value="NUSG"/>
    <property type="match status" value="1"/>
</dbReference>
<dbReference type="PRINTS" id="PR00338">
    <property type="entry name" value="NUSGTNSCPFCT"/>
</dbReference>
<dbReference type="InterPro" id="IPR036735">
    <property type="entry name" value="NGN_dom_sf"/>
</dbReference>
<comment type="caution">
    <text evidence="10">The sequence shown here is derived from an EMBL/GenBank/DDBJ whole genome shotgun (WGS) entry which is preliminary data.</text>
</comment>
<protein>
    <recommendedName>
        <fullName evidence="5 6">Transcription termination/antitermination protein NusG</fullName>
    </recommendedName>
</protein>
<keyword evidence="4 5" id="KW-0804">Transcription</keyword>
<reference evidence="10 11" key="1">
    <citation type="submission" date="2017-07" db="EMBL/GenBank/DDBJ databases">
        <title>Bifidobacterium novel species.</title>
        <authorList>
            <person name="Lugli G.A."/>
            <person name="Milani C."/>
            <person name="Duranti S."/>
            <person name="Mangifesta M."/>
        </authorList>
    </citation>
    <scope>NUCLEOTIDE SEQUENCE [LARGE SCALE GENOMIC DNA]</scope>
    <source>
        <strain evidence="10 11">77</strain>
    </source>
</reference>
<evidence type="ECO:0000256" key="5">
    <source>
        <dbReference type="HAMAP-Rule" id="MF_00948"/>
    </source>
</evidence>
<dbReference type="NCBIfam" id="TIGR00922">
    <property type="entry name" value="nusG"/>
    <property type="match status" value="1"/>
</dbReference>
<dbReference type="Gene3D" id="3.30.70.940">
    <property type="entry name" value="NusG, N-terminal domain"/>
    <property type="match status" value="1"/>
</dbReference>
<evidence type="ECO:0000256" key="6">
    <source>
        <dbReference type="NCBIfam" id="TIGR00922"/>
    </source>
</evidence>
<dbReference type="PANTHER" id="PTHR30265:SF2">
    <property type="entry name" value="TRANSCRIPTION TERMINATION_ANTITERMINATION PROTEIN NUSG"/>
    <property type="match status" value="1"/>
</dbReference>
<dbReference type="GO" id="GO:0032784">
    <property type="term" value="P:regulation of DNA-templated transcription elongation"/>
    <property type="evidence" value="ECO:0007669"/>
    <property type="project" value="InterPro"/>
</dbReference>
<feature type="compositionally biased region" description="Low complexity" evidence="8">
    <location>
        <begin position="29"/>
        <end position="68"/>
    </location>
</feature>
<evidence type="ECO:0000259" key="9">
    <source>
        <dbReference type="SMART" id="SM00738"/>
    </source>
</evidence>
<dbReference type="InterPro" id="IPR015869">
    <property type="entry name" value="Transcrpt_antiterm_NusG_bac_CS"/>
</dbReference>
<dbReference type="InterPro" id="IPR047050">
    <property type="entry name" value="NGN"/>
</dbReference>
<evidence type="ECO:0000256" key="1">
    <source>
        <dbReference type="ARBA" id="ARBA00022472"/>
    </source>
</evidence>
<dbReference type="AlphaFoldDB" id="A0A2N5J518"/>
<dbReference type="GO" id="GO:0006354">
    <property type="term" value="P:DNA-templated transcription elongation"/>
    <property type="evidence" value="ECO:0007669"/>
    <property type="project" value="UniProtKB-UniRule"/>
</dbReference>
<proteinExistence type="inferred from homology"/>
<dbReference type="HAMAP" id="MF_00948">
    <property type="entry name" value="NusG"/>
    <property type="match status" value="1"/>
</dbReference>
<evidence type="ECO:0000256" key="3">
    <source>
        <dbReference type="ARBA" id="ARBA00023015"/>
    </source>
</evidence>
<keyword evidence="2 5" id="KW-0889">Transcription antitermination</keyword>
<feature type="region of interest" description="Disordered" evidence="8">
    <location>
        <begin position="1"/>
        <end position="100"/>
    </location>
</feature>
<keyword evidence="3 5" id="KW-0805">Transcription regulation</keyword>
<evidence type="ECO:0000256" key="8">
    <source>
        <dbReference type="SAM" id="MobiDB-lite"/>
    </source>
</evidence>
<dbReference type="GO" id="GO:0006353">
    <property type="term" value="P:DNA-templated transcription termination"/>
    <property type="evidence" value="ECO:0007669"/>
    <property type="project" value="UniProtKB-UniRule"/>
</dbReference>
<dbReference type="EMBL" id="NMWT01000005">
    <property type="protein sequence ID" value="PLS29312.1"/>
    <property type="molecule type" value="Genomic_DNA"/>
</dbReference>
<comment type="similarity">
    <text evidence="5 7">Belongs to the NusG family.</text>
</comment>
<dbReference type="SUPFAM" id="SSF82679">
    <property type="entry name" value="N-utilization substance G protein NusG, N-terminal domain"/>
    <property type="match status" value="1"/>
</dbReference>
<sequence length="301" mass="32416">MSDEVNLENLDALPDLPDTPAESADDTAADTVAPVEQTTETAESSETTTAADAASDAPADAAEPVEAPIASVATPSISLDDDEEQETNESEQAEATDAGQAAVEAFSKSLRTLEGKWYVLHTYSGYEKRVKTNVESRIQSFGLEDTIFQIEVPMEEVEKHTEKGKKVITRVRVPGYVLIRMWPDENARRIVRETEGVTGFVGPTKDPAPLSRKEVVAMMAPMIASEALKKAGDKPAAAKKRTVEVSYAIGDQVTVTDGPFATMAAVVSDVEPTTQKLTVLVSIFGRDTPVELGFNQVQKLD</sequence>
<evidence type="ECO:0000313" key="11">
    <source>
        <dbReference type="Proteomes" id="UP000235034"/>
    </source>
</evidence>
<keyword evidence="11" id="KW-1185">Reference proteome</keyword>
<evidence type="ECO:0000256" key="7">
    <source>
        <dbReference type="RuleBase" id="RU000538"/>
    </source>
</evidence>
<dbReference type="GO" id="GO:0031564">
    <property type="term" value="P:transcription antitermination"/>
    <property type="evidence" value="ECO:0007669"/>
    <property type="project" value="UniProtKB-UniRule"/>
</dbReference>
<accession>A0A2N5J518</accession>
<comment type="function">
    <text evidence="5 7">Participates in transcription elongation, termination and antitermination.</text>
</comment>
<feature type="compositionally biased region" description="Acidic residues" evidence="8">
    <location>
        <begin position="79"/>
        <end position="94"/>
    </location>
</feature>
<name>A0A2N5J518_9BIFI</name>
<dbReference type="GO" id="GO:0005829">
    <property type="term" value="C:cytosol"/>
    <property type="evidence" value="ECO:0007669"/>
    <property type="project" value="TreeGrafter"/>
</dbReference>
<dbReference type="InterPro" id="IPR014722">
    <property type="entry name" value="Rib_uL2_dom2"/>
</dbReference>
<dbReference type="SMART" id="SM00738">
    <property type="entry name" value="NGN"/>
    <property type="match status" value="1"/>
</dbReference>
<dbReference type="CDD" id="cd06091">
    <property type="entry name" value="KOW_NusG"/>
    <property type="match status" value="1"/>
</dbReference>
<dbReference type="SUPFAM" id="SSF50104">
    <property type="entry name" value="Translation proteins SH3-like domain"/>
    <property type="match status" value="1"/>
</dbReference>
<dbReference type="FunFam" id="2.30.30.30:FF:000002">
    <property type="entry name" value="Transcription termination/antitermination factor NusG"/>
    <property type="match status" value="1"/>
</dbReference>
<dbReference type="Proteomes" id="UP000235034">
    <property type="component" value="Unassembled WGS sequence"/>
</dbReference>
<dbReference type="Pfam" id="PF02357">
    <property type="entry name" value="NusG"/>
    <property type="match status" value="1"/>
</dbReference>